<evidence type="ECO:0000313" key="9">
    <source>
        <dbReference type="Proteomes" id="UP000192486"/>
    </source>
</evidence>
<dbReference type="InterPro" id="IPR015422">
    <property type="entry name" value="PyrdxlP-dep_Trfase_small"/>
</dbReference>
<keyword evidence="5" id="KW-0663">Pyridoxal phosphate</keyword>
<dbReference type="InterPro" id="IPR015424">
    <property type="entry name" value="PyrdxlP-dep_Trfase"/>
</dbReference>
<comment type="similarity">
    <text evidence="2 6">Belongs to the class-I pyridoxal-phosphate-dependent aminotransferase family.</text>
</comment>
<dbReference type="EC" id="2.6.1.-" evidence="6"/>
<dbReference type="InterPro" id="IPR015421">
    <property type="entry name" value="PyrdxlP-dep_Trfase_major"/>
</dbReference>
<protein>
    <recommendedName>
        <fullName evidence="6">Aminotransferase</fullName>
        <ecNumber evidence="6">2.6.1.-</ecNumber>
    </recommendedName>
</protein>
<dbReference type="EMBL" id="CP015108">
    <property type="protein sequence ID" value="ARF14925.1"/>
    <property type="molecule type" value="Genomic_DNA"/>
</dbReference>
<keyword evidence="3 6" id="KW-0032">Aminotransferase</keyword>
<feature type="domain" description="Aminotransferase class I/classII large" evidence="7">
    <location>
        <begin position="29"/>
        <end position="372"/>
    </location>
</feature>
<evidence type="ECO:0000256" key="1">
    <source>
        <dbReference type="ARBA" id="ARBA00001933"/>
    </source>
</evidence>
<comment type="cofactor">
    <cofactor evidence="1 6">
        <name>pyridoxal 5'-phosphate</name>
        <dbReference type="ChEBI" id="CHEBI:597326"/>
    </cofactor>
</comment>
<proteinExistence type="inferred from homology"/>
<evidence type="ECO:0000256" key="5">
    <source>
        <dbReference type="ARBA" id="ARBA00022898"/>
    </source>
</evidence>
<accession>A0ABM6JXL6</accession>
<evidence type="ECO:0000256" key="3">
    <source>
        <dbReference type="ARBA" id="ARBA00022576"/>
    </source>
</evidence>
<dbReference type="NCBIfam" id="NF005817">
    <property type="entry name" value="PRK07683.1"/>
    <property type="match status" value="1"/>
</dbReference>
<dbReference type="GO" id="GO:0008483">
    <property type="term" value="F:transaminase activity"/>
    <property type="evidence" value="ECO:0007669"/>
    <property type="project" value="UniProtKB-KW"/>
</dbReference>
<reference evidence="8 9" key="1">
    <citation type="submission" date="2016-04" db="EMBL/GenBank/DDBJ databases">
        <title>Comparative Genomics and Epigenetics of Sporosarcina ureae.</title>
        <authorList>
            <person name="Oliver A.S."/>
            <person name="Cooper K.K."/>
        </authorList>
    </citation>
    <scope>NUCLEOTIDE SEQUENCE [LARGE SCALE GENOMIC DNA]</scope>
    <source>
        <strain evidence="8 9">S204</strain>
    </source>
</reference>
<evidence type="ECO:0000256" key="4">
    <source>
        <dbReference type="ARBA" id="ARBA00022679"/>
    </source>
</evidence>
<dbReference type="PANTHER" id="PTHR46383:SF4">
    <property type="entry name" value="AMINOTRANSFERASE"/>
    <property type="match status" value="1"/>
</dbReference>
<dbReference type="Gene3D" id="3.90.1150.10">
    <property type="entry name" value="Aspartate Aminotransferase, domain 1"/>
    <property type="match status" value="1"/>
</dbReference>
<name>A0ABM6JXL6_SPOUR</name>
<dbReference type="InterPro" id="IPR050596">
    <property type="entry name" value="AspAT/PAT-like"/>
</dbReference>
<dbReference type="Pfam" id="PF00155">
    <property type="entry name" value="Aminotran_1_2"/>
    <property type="match status" value="1"/>
</dbReference>
<keyword evidence="4 6" id="KW-0808">Transferase</keyword>
<keyword evidence="9" id="KW-1185">Reference proteome</keyword>
<evidence type="ECO:0000256" key="2">
    <source>
        <dbReference type="ARBA" id="ARBA00007441"/>
    </source>
</evidence>
<sequence>MKHLLNKNVKNIEISGIRKISNLIYKSSDTVNMTFGQPNFPTPDYIKDAAIKALEDNHTDYTETAGVYELRQAACDYVEKLYGLKYNPENEIIVTVGASEALDITLRTILDEGSEVIMPAPVFVGYEPLIKMCNAKAVYVDTTETDFKMTASMIEEKLTDKTRCVLLPYPSNPTGTVLTKEEVMEIGELLRGREIFIISDEIYSELVYESKHFSIGAVPGLKDQTIIINGLSKSHAMTGWRIGFAFAPAYLVDQFYAVHSFNAICAPSISQYAAIEALRQGADHEEIVAMKEDYKRRRDFVYSRIKEMGLNVTKPEGAFYIFPSIKNTGLTSEEFSTRLLEEANVAVIPGSAFSSYGEGYLRISYAQSMEELVKGMDGLERFLTRLAQEA</sequence>
<dbReference type="RefSeq" id="WP_083065605.1">
    <property type="nucleotide sequence ID" value="NZ_CP015108.1"/>
</dbReference>
<dbReference type="InterPro" id="IPR004838">
    <property type="entry name" value="NHTrfase_class1_PyrdxlP-BS"/>
</dbReference>
<dbReference type="CDD" id="cd00609">
    <property type="entry name" value="AAT_like"/>
    <property type="match status" value="1"/>
</dbReference>
<dbReference type="Proteomes" id="UP000192486">
    <property type="component" value="Chromosome"/>
</dbReference>
<dbReference type="PROSITE" id="PS00105">
    <property type="entry name" value="AA_TRANSFER_CLASS_1"/>
    <property type="match status" value="1"/>
</dbReference>
<dbReference type="Gene3D" id="3.40.640.10">
    <property type="entry name" value="Type I PLP-dependent aspartate aminotransferase-like (Major domain)"/>
    <property type="match status" value="1"/>
</dbReference>
<gene>
    <name evidence="8" type="ORF">SporoS204_12630</name>
</gene>
<dbReference type="SUPFAM" id="SSF53383">
    <property type="entry name" value="PLP-dependent transferases"/>
    <property type="match status" value="1"/>
</dbReference>
<dbReference type="PANTHER" id="PTHR46383">
    <property type="entry name" value="ASPARTATE AMINOTRANSFERASE"/>
    <property type="match status" value="1"/>
</dbReference>
<dbReference type="InterPro" id="IPR004839">
    <property type="entry name" value="Aminotransferase_I/II_large"/>
</dbReference>
<organism evidence="8 9">
    <name type="scientific">Sporosarcina ureae</name>
    <dbReference type="NCBI Taxonomy" id="1571"/>
    <lineage>
        <taxon>Bacteria</taxon>
        <taxon>Bacillati</taxon>
        <taxon>Bacillota</taxon>
        <taxon>Bacilli</taxon>
        <taxon>Bacillales</taxon>
        <taxon>Caryophanaceae</taxon>
        <taxon>Sporosarcina</taxon>
    </lineage>
</organism>
<evidence type="ECO:0000259" key="7">
    <source>
        <dbReference type="Pfam" id="PF00155"/>
    </source>
</evidence>
<evidence type="ECO:0000256" key="6">
    <source>
        <dbReference type="RuleBase" id="RU000481"/>
    </source>
</evidence>
<evidence type="ECO:0000313" key="8">
    <source>
        <dbReference type="EMBL" id="ARF14925.1"/>
    </source>
</evidence>